<name>A0AAE0CHE7_9CHLO</name>
<organism evidence="2 3">
    <name type="scientific">Cymbomonas tetramitiformis</name>
    <dbReference type="NCBI Taxonomy" id="36881"/>
    <lineage>
        <taxon>Eukaryota</taxon>
        <taxon>Viridiplantae</taxon>
        <taxon>Chlorophyta</taxon>
        <taxon>Pyramimonadophyceae</taxon>
        <taxon>Pyramimonadales</taxon>
        <taxon>Pyramimonadaceae</taxon>
        <taxon>Cymbomonas</taxon>
    </lineage>
</organism>
<dbReference type="Gene3D" id="3.40.50.720">
    <property type="entry name" value="NAD(P)-binding Rossmann-like Domain"/>
    <property type="match status" value="1"/>
</dbReference>
<evidence type="ECO:0000259" key="1">
    <source>
        <dbReference type="Pfam" id="PF05368"/>
    </source>
</evidence>
<dbReference type="InterPro" id="IPR008030">
    <property type="entry name" value="NmrA-like"/>
</dbReference>
<dbReference type="PANTHER" id="PTHR15020:SF50">
    <property type="entry name" value="UPF0659 PROTEIN YMR090W"/>
    <property type="match status" value="1"/>
</dbReference>
<keyword evidence="3" id="KW-1185">Reference proteome</keyword>
<dbReference type="InterPro" id="IPR036291">
    <property type="entry name" value="NAD(P)-bd_dom_sf"/>
</dbReference>
<feature type="non-terminal residue" evidence="2">
    <location>
        <position position="188"/>
    </location>
</feature>
<protein>
    <recommendedName>
        <fullName evidence="1">NmrA-like domain-containing protein</fullName>
    </recommendedName>
</protein>
<dbReference type="SUPFAM" id="SSF51735">
    <property type="entry name" value="NAD(P)-binding Rossmann-fold domains"/>
    <property type="match status" value="1"/>
</dbReference>
<evidence type="ECO:0000313" key="2">
    <source>
        <dbReference type="EMBL" id="KAK3254195.1"/>
    </source>
</evidence>
<sequence>MKGAEESLFVSRSLNCEVIASDSIPASGSTVLVIGATGGVGQLTTAKLLERGYKVRAFVRDELKAETVLGTAEGLEVAFFTALLLRAREGLASCFQRTECRRATGAPSADVRQRHRVQTCDRGTECRRAAGALEADAAGAIECRRATGAPSADVPQGHWSADVATGAPVQTCGGAPRADVRQEHRVQT</sequence>
<feature type="domain" description="NmrA-like" evidence="1">
    <location>
        <begin position="29"/>
        <end position="72"/>
    </location>
</feature>
<evidence type="ECO:0000313" key="3">
    <source>
        <dbReference type="Proteomes" id="UP001190700"/>
    </source>
</evidence>
<reference evidence="2 3" key="1">
    <citation type="journal article" date="2015" name="Genome Biol. Evol.">
        <title>Comparative Genomics of a Bacterivorous Green Alga Reveals Evolutionary Causalities and Consequences of Phago-Mixotrophic Mode of Nutrition.</title>
        <authorList>
            <person name="Burns J.A."/>
            <person name="Paasch A."/>
            <person name="Narechania A."/>
            <person name="Kim E."/>
        </authorList>
    </citation>
    <scope>NUCLEOTIDE SEQUENCE [LARGE SCALE GENOMIC DNA]</scope>
    <source>
        <strain evidence="2 3">PLY_AMNH</strain>
    </source>
</reference>
<dbReference type="AlphaFoldDB" id="A0AAE0CHE7"/>
<dbReference type="EMBL" id="LGRX02023974">
    <property type="protein sequence ID" value="KAK3254195.1"/>
    <property type="molecule type" value="Genomic_DNA"/>
</dbReference>
<dbReference type="Proteomes" id="UP001190700">
    <property type="component" value="Unassembled WGS sequence"/>
</dbReference>
<proteinExistence type="predicted"/>
<comment type="caution">
    <text evidence="2">The sequence shown here is derived from an EMBL/GenBank/DDBJ whole genome shotgun (WGS) entry which is preliminary data.</text>
</comment>
<dbReference type="PANTHER" id="PTHR15020">
    <property type="entry name" value="FLAVIN REDUCTASE-RELATED"/>
    <property type="match status" value="1"/>
</dbReference>
<dbReference type="Pfam" id="PF05368">
    <property type="entry name" value="NmrA"/>
    <property type="match status" value="1"/>
</dbReference>
<accession>A0AAE0CHE7</accession>
<gene>
    <name evidence="2" type="ORF">CYMTET_36585</name>
</gene>